<accession>A0A1Y2IXK4</accession>
<name>A0A1Y2IXK4_TRAC3</name>
<evidence type="ECO:0000259" key="1">
    <source>
        <dbReference type="Pfam" id="PF01738"/>
    </source>
</evidence>
<dbReference type="STRING" id="1353009.A0A1Y2IXK4"/>
<reference evidence="2 3" key="1">
    <citation type="journal article" date="2015" name="Biotechnol. Biofuels">
        <title>Enhanced degradation of softwood versus hardwood by the white-rot fungus Pycnoporus coccineus.</title>
        <authorList>
            <person name="Couturier M."/>
            <person name="Navarro D."/>
            <person name="Chevret D."/>
            <person name="Henrissat B."/>
            <person name="Piumi F."/>
            <person name="Ruiz-Duenas F.J."/>
            <person name="Martinez A.T."/>
            <person name="Grigoriev I.V."/>
            <person name="Riley R."/>
            <person name="Lipzen A."/>
            <person name="Berrin J.G."/>
            <person name="Master E.R."/>
            <person name="Rosso M.N."/>
        </authorList>
    </citation>
    <scope>NUCLEOTIDE SEQUENCE [LARGE SCALE GENOMIC DNA]</scope>
    <source>
        <strain evidence="2 3">BRFM310</strain>
    </source>
</reference>
<dbReference type="EMBL" id="KZ084092">
    <property type="protein sequence ID" value="OSD05848.1"/>
    <property type="molecule type" value="Genomic_DNA"/>
</dbReference>
<dbReference type="OrthoDB" id="2147163at2759"/>
<dbReference type="GO" id="GO:0016787">
    <property type="term" value="F:hydrolase activity"/>
    <property type="evidence" value="ECO:0007669"/>
    <property type="project" value="InterPro"/>
</dbReference>
<sequence>MTTIHNTNVACCTIPVVKSNYKPKGFFKSYAGFSKAYVAGPEKPGKVALVCVYDILGFMPQTQQGADILADKLGVQVLMPDFFEPEGPFPADKFPPQNDEEAAELQAFFGGIGKPENSVANLIRVGKALKDEGVEWLGVYGLCWGPKVAIPAGADPSTPINAVAACHPAMLSHGDVTELKVPLGLYPSKDEPIEEMKQILEIVSKKSFASQNDHKFYASPHGFGGARADLEDPQGKQDYEDLYARLVGFFGKLSGIHAHGMSASYHSDVPR</sequence>
<proteinExistence type="predicted"/>
<evidence type="ECO:0000313" key="3">
    <source>
        <dbReference type="Proteomes" id="UP000193067"/>
    </source>
</evidence>
<dbReference type="InterPro" id="IPR002925">
    <property type="entry name" value="Dienelactn_hydro"/>
</dbReference>
<dbReference type="AlphaFoldDB" id="A0A1Y2IXK4"/>
<dbReference type="Pfam" id="PF01738">
    <property type="entry name" value="DLH"/>
    <property type="match status" value="1"/>
</dbReference>
<gene>
    <name evidence="2" type="ORF">PYCCODRAFT_1465171</name>
</gene>
<evidence type="ECO:0000313" key="2">
    <source>
        <dbReference type="EMBL" id="OSD05848.1"/>
    </source>
</evidence>
<dbReference type="Gene3D" id="3.40.50.1820">
    <property type="entry name" value="alpha/beta hydrolase"/>
    <property type="match status" value="1"/>
</dbReference>
<dbReference type="InterPro" id="IPR029058">
    <property type="entry name" value="AB_hydrolase_fold"/>
</dbReference>
<dbReference type="PANTHER" id="PTHR47668">
    <property type="entry name" value="DIENELACTONE HYDROLASE FAMILY PROTEIN (AFU_ORTHOLOGUE AFUA_6G01940)"/>
    <property type="match status" value="1"/>
</dbReference>
<dbReference type="Proteomes" id="UP000193067">
    <property type="component" value="Unassembled WGS sequence"/>
</dbReference>
<dbReference type="PANTHER" id="PTHR47668:SF1">
    <property type="entry name" value="DIENELACTONE HYDROLASE DOMAIN-CONTAINING PROTEIN-RELATED"/>
    <property type="match status" value="1"/>
</dbReference>
<keyword evidence="3" id="KW-1185">Reference proteome</keyword>
<feature type="domain" description="Dienelactone hydrolase" evidence="1">
    <location>
        <begin position="35"/>
        <end position="252"/>
    </location>
</feature>
<dbReference type="SUPFAM" id="SSF53474">
    <property type="entry name" value="alpha/beta-Hydrolases"/>
    <property type="match status" value="1"/>
</dbReference>
<protein>
    <recommendedName>
        <fullName evidence="1">Dienelactone hydrolase domain-containing protein</fullName>
    </recommendedName>
</protein>
<organism evidence="2 3">
    <name type="scientific">Trametes coccinea (strain BRFM310)</name>
    <name type="common">Pycnoporus coccineus</name>
    <dbReference type="NCBI Taxonomy" id="1353009"/>
    <lineage>
        <taxon>Eukaryota</taxon>
        <taxon>Fungi</taxon>
        <taxon>Dikarya</taxon>
        <taxon>Basidiomycota</taxon>
        <taxon>Agaricomycotina</taxon>
        <taxon>Agaricomycetes</taxon>
        <taxon>Polyporales</taxon>
        <taxon>Polyporaceae</taxon>
        <taxon>Trametes</taxon>
    </lineage>
</organism>